<dbReference type="RefSeq" id="WP_135635346.1">
    <property type="nucleotide sequence ID" value="NZ_RQFE01000024.1"/>
</dbReference>
<dbReference type="InterPro" id="IPR029063">
    <property type="entry name" value="SAM-dependent_MTases_sf"/>
</dbReference>
<sequence length="200" mass="22590">MEPNRFNQIASKYDTEERIGLAKIILSAVREEIQIQKDKTLLDYGCGTGLIGLELFDLVDQIVFIDSSEAMLEILKEKIIQRKIDPNKTKVIDSDLTKMKSKINADIILASLVLLHVPDTLTLLKQFYSILNTDGKLIIVDFDKNENISHPNLHNGFNQLHLKSLLTEVGFKVITIKTFHHGKNIFMNQDASLLISASSK</sequence>
<keyword evidence="4" id="KW-1185">Reference proteome</keyword>
<evidence type="ECO:0000313" key="3">
    <source>
        <dbReference type="EMBL" id="TGK69873.1"/>
    </source>
</evidence>
<evidence type="ECO:0000256" key="1">
    <source>
        <dbReference type="ARBA" id="ARBA00022679"/>
    </source>
</evidence>
<dbReference type="GO" id="GO:0032259">
    <property type="term" value="P:methylation"/>
    <property type="evidence" value="ECO:0007669"/>
    <property type="project" value="UniProtKB-KW"/>
</dbReference>
<gene>
    <name evidence="3" type="ORF">EHQ18_13920</name>
</gene>
<feature type="domain" description="Methyltransferase" evidence="2">
    <location>
        <begin position="36"/>
        <end position="158"/>
    </location>
</feature>
<keyword evidence="3" id="KW-0489">Methyltransferase</keyword>
<dbReference type="CDD" id="cd02440">
    <property type="entry name" value="AdoMet_MTases"/>
    <property type="match status" value="1"/>
</dbReference>
<proteinExistence type="predicted"/>
<evidence type="ECO:0000313" key="4">
    <source>
        <dbReference type="Proteomes" id="UP000297239"/>
    </source>
</evidence>
<accession>A0A6N4QFE9</accession>
<dbReference type="Pfam" id="PF13847">
    <property type="entry name" value="Methyltransf_31"/>
    <property type="match status" value="1"/>
</dbReference>
<reference evidence="3" key="1">
    <citation type="journal article" date="2019" name="PLoS Negl. Trop. Dis.">
        <title>Revisiting the worldwide diversity of Leptospira species in the environment.</title>
        <authorList>
            <person name="Vincent A.T."/>
            <person name="Schiettekatte O."/>
            <person name="Bourhy P."/>
            <person name="Veyrier F.J."/>
            <person name="Picardeau M."/>
        </authorList>
    </citation>
    <scope>NUCLEOTIDE SEQUENCE [LARGE SCALE GENOMIC DNA]</scope>
    <source>
        <strain evidence="3">201800293</strain>
    </source>
</reference>
<dbReference type="Gene3D" id="3.40.50.150">
    <property type="entry name" value="Vaccinia Virus protein VP39"/>
    <property type="match status" value="1"/>
</dbReference>
<dbReference type="SUPFAM" id="SSF53335">
    <property type="entry name" value="S-adenosyl-L-methionine-dependent methyltransferases"/>
    <property type="match status" value="1"/>
</dbReference>
<keyword evidence="1 3" id="KW-0808">Transferase</keyword>
<dbReference type="PANTHER" id="PTHR43861">
    <property type="entry name" value="TRANS-ACONITATE 2-METHYLTRANSFERASE-RELATED"/>
    <property type="match status" value="1"/>
</dbReference>
<dbReference type="EMBL" id="RQFF01000030">
    <property type="protein sequence ID" value="TGK69873.1"/>
    <property type="molecule type" value="Genomic_DNA"/>
</dbReference>
<organism evidence="3 4">
    <name type="scientific">Leptospira kanakyensis</name>
    <dbReference type="NCBI Taxonomy" id="2484968"/>
    <lineage>
        <taxon>Bacteria</taxon>
        <taxon>Pseudomonadati</taxon>
        <taxon>Spirochaetota</taxon>
        <taxon>Spirochaetia</taxon>
        <taxon>Leptospirales</taxon>
        <taxon>Leptospiraceae</taxon>
        <taxon>Leptospira</taxon>
    </lineage>
</organism>
<dbReference type="PANTHER" id="PTHR43861:SF3">
    <property type="entry name" value="PUTATIVE (AFU_ORTHOLOGUE AFUA_2G14390)-RELATED"/>
    <property type="match status" value="1"/>
</dbReference>
<evidence type="ECO:0000259" key="2">
    <source>
        <dbReference type="Pfam" id="PF13847"/>
    </source>
</evidence>
<name>A0A6N4QFE9_9LEPT</name>
<dbReference type="OrthoDB" id="9791837at2"/>
<dbReference type="Proteomes" id="UP000297239">
    <property type="component" value="Unassembled WGS sequence"/>
</dbReference>
<dbReference type="GO" id="GO:0008168">
    <property type="term" value="F:methyltransferase activity"/>
    <property type="evidence" value="ECO:0007669"/>
    <property type="project" value="UniProtKB-KW"/>
</dbReference>
<protein>
    <submittedName>
        <fullName evidence="3">Methyltransferase domain-containing protein</fullName>
    </submittedName>
</protein>
<comment type="caution">
    <text evidence="3">The sequence shown here is derived from an EMBL/GenBank/DDBJ whole genome shotgun (WGS) entry which is preliminary data.</text>
</comment>
<dbReference type="AlphaFoldDB" id="A0A6N4QFE9"/>
<dbReference type="InterPro" id="IPR025714">
    <property type="entry name" value="Methyltranfer_dom"/>
</dbReference>